<organism evidence="1">
    <name type="scientific">Cladocopium goreaui</name>
    <dbReference type="NCBI Taxonomy" id="2562237"/>
    <lineage>
        <taxon>Eukaryota</taxon>
        <taxon>Sar</taxon>
        <taxon>Alveolata</taxon>
        <taxon>Dinophyceae</taxon>
        <taxon>Suessiales</taxon>
        <taxon>Symbiodiniaceae</taxon>
        <taxon>Cladocopium</taxon>
    </lineage>
</organism>
<keyword evidence="4" id="KW-1185">Reference proteome</keyword>
<sequence>MGGNPSSSSSKGKPQRLIIAKQIHIHSRAEAMPQMFVMQGKKSENMFVTVKIPSAVQKYLSRCPCVSFEFPLNISSIAIAWGFCLYSRTGAVGFTAAGLGGVCDGVSVLVVSRRCLGGVAGLLVVSRRCLSSVSVVSWWSLGGVSVVSWSCLGGRALVVSAWAVFAVSWSYPGGIVLVVSRTSWFPDMIPNIANSMQFADVSCTAAKLRDGNAQAGASPAAPEFPADKPGEEWRFYPTAVALPVPESVAATISAHKSVPRWSAGWQLEFHGTSLYGVSSALAVGEILPSESDNSANGTACGGGAYTSQSHAMAARYGICHYFGEWNQPSHSHLVKMFLLVAIPGAAAEALPEAEWQQVDRTHLSKRGKKRKSAFQLTEDDARLKRVAMRLGEDGQGTVRERDWTTQAPGYSQATSSRAYVLGAVVGVLSPAAAQRYGQEGKQAMVTTGWVEKAELPLARPRVSNQLQTAKRTARWKVVELKTITKVQTKVLFNLLTLSCRNQSPDDPALMFLQELGPLSALLLADVELPEPIVLFNLLTSSCRNQSPDDPALMSASGALQLADVELPEPIARRPSPHVLFNLLTSSCRSQSPDDPVLFNLLTSSCRSQATDDPAQSRKEKGRNSWLRRYRHDKVSILWIWTQWSKQEHAHGVQGLCFVPSVPPHRARISARLTSRHARAQDLLSGETFSRKAIFLLETEQPLLQSLIFGSAFIALTAFSGLVYNGLGQLALLTTPGAKPGLDETQVVFGEGFAVVAGMLSFANLTKARTRNLRALDAELAFGGLKLVLMDGTSLERKLSELAKDRRVLVLFASDKEKLHESLLLAEAYRRRWLTSKVLVVAAGEVQGGGGRWLARAQNPEAWSRCYAAWQDVSGQEPSSTSWLLFGRSGRLRGQSSGRGFDQILAFVGVGQNLSLLPQRAQESEKEVEILKVHDDFYVALKSGDAPLMRTLWEEAGEEKDSRPRVSWEEVLSDKAAVLDVVDVDVVRLGKSEAMVTSIEVCAGEGSLFNDGGPGGKGTLLATKRLKLEESGSWRLVSHQTIPYCWRLR</sequence>
<evidence type="ECO:0000313" key="2">
    <source>
        <dbReference type="EMBL" id="CAL1152222.1"/>
    </source>
</evidence>
<dbReference type="EMBL" id="CAMXCT020002554">
    <property type="protein sequence ID" value="CAL1152222.1"/>
    <property type="molecule type" value="Genomic_DNA"/>
</dbReference>
<comment type="caution">
    <text evidence="1">The sequence shown here is derived from an EMBL/GenBank/DDBJ whole genome shotgun (WGS) entry which is preliminary data.</text>
</comment>
<protein>
    <submittedName>
        <fullName evidence="3">SnoaL-like domain-containing protein</fullName>
    </submittedName>
</protein>
<dbReference type="AlphaFoldDB" id="A0A9P1CXH0"/>
<dbReference type="EMBL" id="CAMXCT030002554">
    <property type="protein sequence ID" value="CAL4786159.1"/>
    <property type="molecule type" value="Genomic_DNA"/>
</dbReference>
<reference evidence="1" key="1">
    <citation type="submission" date="2022-10" db="EMBL/GenBank/DDBJ databases">
        <authorList>
            <person name="Chen Y."/>
            <person name="Dougan E. K."/>
            <person name="Chan C."/>
            <person name="Rhodes N."/>
            <person name="Thang M."/>
        </authorList>
    </citation>
    <scope>NUCLEOTIDE SEQUENCE</scope>
</reference>
<dbReference type="InterPro" id="IPR032710">
    <property type="entry name" value="NTF2-like_dom_sf"/>
</dbReference>
<evidence type="ECO:0000313" key="3">
    <source>
        <dbReference type="EMBL" id="CAL4786159.1"/>
    </source>
</evidence>
<evidence type="ECO:0000313" key="1">
    <source>
        <dbReference type="EMBL" id="CAI3998847.1"/>
    </source>
</evidence>
<dbReference type="Gene3D" id="3.10.450.50">
    <property type="match status" value="1"/>
</dbReference>
<reference evidence="2" key="2">
    <citation type="submission" date="2024-04" db="EMBL/GenBank/DDBJ databases">
        <authorList>
            <person name="Chen Y."/>
            <person name="Shah S."/>
            <person name="Dougan E. K."/>
            <person name="Thang M."/>
            <person name="Chan C."/>
        </authorList>
    </citation>
    <scope>NUCLEOTIDE SEQUENCE [LARGE SCALE GENOMIC DNA]</scope>
</reference>
<proteinExistence type="predicted"/>
<dbReference type="Proteomes" id="UP001152797">
    <property type="component" value="Unassembled WGS sequence"/>
</dbReference>
<name>A0A9P1CXH0_9DINO</name>
<accession>A0A9P1CXH0</accession>
<evidence type="ECO:0000313" key="4">
    <source>
        <dbReference type="Proteomes" id="UP001152797"/>
    </source>
</evidence>
<dbReference type="SUPFAM" id="SSF54427">
    <property type="entry name" value="NTF2-like"/>
    <property type="match status" value="1"/>
</dbReference>
<gene>
    <name evidence="1" type="ORF">C1SCF055_LOCUS25115</name>
</gene>
<dbReference type="EMBL" id="CAMXCT010002554">
    <property type="protein sequence ID" value="CAI3998847.1"/>
    <property type="molecule type" value="Genomic_DNA"/>
</dbReference>